<dbReference type="Proteomes" id="UP000290819">
    <property type="component" value="Unassembled WGS sequence"/>
</dbReference>
<keyword evidence="3" id="KW-1185">Reference proteome</keyword>
<evidence type="ECO:0000313" key="3">
    <source>
        <dbReference type="Proteomes" id="UP000290819"/>
    </source>
</evidence>
<reference evidence="2 3" key="1">
    <citation type="submission" date="2017-03" db="EMBL/GenBank/DDBJ databases">
        <authorList>
            <person name="Safronova V.I."/>
            <person name="Sazanova A.L."/>
            <person name="Chirak E.R."/>
        </authorList>
    </citation>
    <scope>NUCLEOTIDE SEQUENCE [LARGE SCALE GENOMIC DNA]</scope>
    <source>
        <strain evidence="2 3">Opo-243</strain>
    </source>
</reference>
<feature type="signal peptide" evidence="1">
    <location>
        <begin position="1"/>
        <end position="22"/>
    </location>
</feature>
<dbReference type="EMBL" id="MZXW01000042">
    <property type="protein sequence ID" value="RXT39025.1"/>
    <property type="molecule type" value="Genomic_DNA"/>
</dbReference>
<organism evidence="2 3">
    <name type="scientific">Bradyrhizobium betae</name>
    <dbReference type="NCBI Taxonomy" id="244734"/>
    <lineage>
        <taxon>Bacteria</taxon>
        <taxon>Pseudomonadati</taxon>
        <taxon>Pseudomonadota</taxon>
        <taxon>Alphaproteobacteria</taxon>
        <taxon>Hyphomicrobiales</taxon>
        <taxon>Nitrobacteraceae</taxon>
        <taxon>Bradyrhizobium</taxon>
    </lineage>
</organism>
<evidence type="ECO:0000256" key="1">
    <source>
        <dbReference type="SAM" id="SignalP"/>
    </source>
</evidence>
<dbReference type="OrthoDB" id="996425at2"/>
<gene>
    <name evidence="2" type="ORF">B5V03_30615</name>
</gene>
<protein>
    <submittedName>
        <fullName evidence="2">Uncharacterized protein</fullName>
    </submittedName>
</protein>
<feature type="chain" id="PRO_5020671327" evidence="1">
    <location>
        <begin position="23"/>
        <end position="153"/>
    </location>
</feature>
<proteinExistence type="predicted"/>
<dbReference type="AlphaFoldDB" id="A0A4Q1UPH9"/>
<comment type="caution">
    <text evidence="2">The sequence shown here is derived from an EMBL/GenBank/DDBJ whole genome shotgun (WGS) entry which is preliminary data.</text>
</comment>
<evidence type="ECO:0000313" key="2">
    <source>
        <dbReference type="EMBL" id="RXT39025.1"/>
    </source>
</evidence>
<dbReference type="RefSeq" id="WP_129274181.1">
    <property type="nucleotide sequence ID" value="NZ_MZXW01000042.1"/>
</dbReference>
<name>A0A4Q1UPH9_9BRAD</name>
<keyword evidence="1" id="KW-0732">Signal</keyword>
<sequence length="153" mass="16809">MRVETGFAAIVYVLCTSAVAHAESWSTYRIPETGTAVDIPTSIFTEDSGKPDGYGRRLRSADGSADLTVQAVPATGESPASFLARKNPPPGIIYKRVTPRFFVVSSIKHDAIWYNRCNFSGHYVHCVLINYPAAEKRQWDGVVTRISNTLRGS</sequence>
<accession>A0A4Q1UPH9</accession>